<organism evidence="1">
    <name type="scientific">marine sediment metagenome</name>
    <dbReference type="NCBI Taxonomy" id="412755"/>
    <lineage>
        <taxon>unclassified sequences</taxon>
        <taxon>metagenomes</taxon>
        <taxon>ecological metagenomes</taxon>
    </lineage>
</organism>
<proteinExistence type="predicted"/>
<sequence>MPCDRCRSTEEMSDVELSVTTRLTGLEHGTTDRLYLCLRCHQVFNRRWRKFKQERIT</sequence>
<comment type="caution">
    <text evidence="1">The sequence shown here is derived from an EMBL/GenBank/DDBJ whole genome shotgun (WGS) entry which is preliminary data.</text>
</comment>
<accession>A0A0F9MDQ8</accession>
<protein>
    <submittedName>
        <fullName evidence="1">Uncharacterized protein</fullName>
    </submittedName>
</protein>
<evidence type="ECO:0000313" key="1">
    <source>
        <dbReference type="EMBL" id="KKM97471.1"/>
    </source>
</evidence>
<name>A0A0F9MDQ8_9ZZZZ</name>
<dbReference type="AlphaFoldDB" id="A0A0F9MDQ8"/>
<dbReference type="EMBL" id="LAZR01005744">
    <property type="protein sequence ID" value="KKM97471.1"/>
    <property type="molecule type" value="Genomic_DNA"/>
</dbReference>
<reference evidence="1" key="1">
    <citation type="journal article" date="2015" name="Nature">
        <title>Complex archaea that bridge the gap between prokaryotes and eukaryotes.</title>
        <authorList>
            <person name="Spang A."/>
            <person name="Saw J.H."/>
            <person name="Jorgensen S.L."/>
            <person name="Zaremba-Niedzwiedzka K."/>
            <person name="Martijn J."/>
            <person name="Lind A.E."/>
            <person name="van Eijk R."/>
            <person name="Schleper C."/>
            <person name="Guy L."/>
            <person name="Ettema T.J."/>
        </authorList>
    </citation>
    <scope>NUCLEOTIDE SEQUENCE</scope>
</reference>
<gene>
    <name evidence="1" type="ORF">LCGC14_1167660</name>
</gene>